<reference evidence="8" key="1">
    <citation type="submission" date="2021-02" db="EMBL/GenBank/DDBJ databases">
        <title>Genome sequence Cadophora malorum strain M34.</title>
        <authorList>
            <person name="Stefanovic E."/>
            <person name="Vu D."/>
            <person name="Scully C."/>
            <person name="Dijksterhuis J."/>
            <person name="Roader J."/>
            <person name="Houbraken J."/>
        </authorList>
    </citation>
    <scope>NUCLEOTIDE SEQUENCE</scope>
    <source>
        <strain evidence="8">M34</strain>
    </source>
</reference>
<comment type="caution">
    <text evidence="8">The sequence shown here is derived from an EMBL/GenBank/DDBJ whole genome shotgun (WGS) entry which is preliminary data.</text>
</comment>
<feature type="transmembrane region" description="Helical" evidence="7">
    <location>
        <begin position="174"/>
        <end position="194"/>
    </location>
</feature>
<dbReference type="OrthoDB" id="77878at2759"/>
<proteinExistence type="inferred from homology"/>
<dbReference type="GO" id="GO:0005640">
    <property type="term" value="C:nuclear outer membrane"/>
    <property type="evidence" value="ECO:0007669"/>
    <property type="project" value="UniProtKB-SubCell"/>
</dbReference>
<dbReference type="SUPFAM" id="SSF53474">
    <property type="entry name" value="alpha/beta-Hydrolases"/>
    <property type="match status" value="1"/>
</dbReference>
<evidence type="ECO:0000256" key="4">
    <source>
        <dbReference type="ARBA" id="ARBA00023136"/>
    </source>
</evidence>
<evidence type="ECO:0000256" key="6">
    <source>
        <dbReference type="ARBA" id="ARBA00034303"/>
    </source>
</evidence>
<evidence type="ECO:0000256" key="3">
    <source>
        <dbReference type="ARBA" id="ARBA00022989"/>
    </source>
</evidence>
<keyword evidence="5" id="KW-0539">Nucleus</keyword>
<comment type="similarity">
    <text evidence="1">Belongs to the TMEM53 family.</text>
</comment>
<keyword evidence="3 7" id="KW-1133">Transmembrane helix</keyword>
<dbReference type="Proteomes" id="UP000664132">
    <property type="component" value="Unassembled WGS sequence"/>
</dbReference>
<evidence type="ECO:0000256" key="5">
    <source>
        <dbReference type="ARBA" id="ARBA00023242"/>
    </source>
</evidence>
<evidence type="ECO:0008006" key="10">
    <source>
        <dbReference type="Google" id="ProtNLM"/>
    </source>
</evidence>
<dbReference type="PANTHER" id="PTHR12265">
    <property type="entry name" value="TRANSMEMBRANE PROTEIN 53"/>
    <property type="match status" value="1"/>
</dbReference>
<name>A0A8H7T7Y2_9HELO</name>
<protein>
    <recommendedName>
        <fullName evidence="10">Indole-diterpene biosynthesis protein PaxU</fullName>
    </recommendedName>
</protein>
<evidence type="ECO:0000256" key="7">
    <source>
        <dbReference type="SAM" id="Phobius"/>
    </source>
</evidence>
<comment type="subcellular location">
    <subcellularLocation>
        <location evidence="6">Nucleus outer membrane</location>
        <topology evidence="6">Single-pass membrane protein</topology>
    </subcellularLocation>
</comment>
<evidence type="ECO:0000256" key="1">
    <source>
        <dbReference type="ARBA" id="ARBA00007387"/>
    </source>
</evidence>
<sequence length="282" mass="31656">MSLNAAAKASVALEHFVRLNQSVFYHEPTTSKSKSSTTPDPDVIFLAGWMDASPRNLAKYTAEYERLYPSARIIAITTTSIDAAFLPHSSNLKRIQPALEILCTLPPESKVIVHFFSVGGAWTTCLVAKEYHAKTGRPLPVTGMILDSTPGRVKYAYTIRAFAVALPKHPILNALTNIGIRIMFFLYVFAYWVSGKPDLIARTRADLNNKAYFATDVKRLYVYSEADDKVAWEFVEEHIEEARGLGYTVQGDRWVDSTHCGHLLVDAERYWRCVTSLWTSVS</sequence>
<evidence type="ECO:0000313" key="9">
    <source>
        <dbReference type="Proteomes" id="UP000664132"/>
    </source>
</evidence>
<keyword evidence="9" id="KW-1185">Reference proteome</keyword>
<organism evidence="8 9">
    <name type="scientific">Cadophora malorum</name>
    <dbReference type="NCBI Taxonomy" id="108018"/>
    <lineage>
        <taxon>Eukaryota</taxon>
        <taxon>Fungi</taxon>
        <taxon>Dikarya</taxon>
        <taxon>Ascomycota</taxon>
        <taxon>Pezizomycotina</taxon>
        <taxon>Leotiomycetes</taxon>
        <taxon>Helotiales</taxon>
        <taxon>Ploettnerulaceae</taxon>
        <taxon>Cadophora</taxon>
    </lineage>
</organism>
<dbReference type="AlphaFoldDB" id="A0A8H7T7Y2"/>
<evidence type="ECO:0000313" key="8">
    <source>
        <dbReference type="EMBL" id="KAG4414601.1"/>
    </source>
</evidence>
<evidence type="ECO:0000256" key="2">
    <source>
        <dbReference type="ARBA" id="ARBA00022692"/>
    </source>
</evidence>
<keyword evidence="4 7" id="KW-0472">Membrane</keyword>
<dbReference type="Pfam" id="PF05705">
    <property type="entry name" value="DUF829"/>
    <property type="match status" value="1"/>
</dbReference>
<dbReference type="PANTHER" id="PTHR12265:SF30">
    <property type="entry name" value="TRANSMEMBRANE PROTEIN 53"/>
    <property type="match status" value="1"/>
</dbReference>
<dbReference type="InterPro" id="IPR008547">
    <property type="entry name" value="DUF829_TMEM53"/>
</dbReference>
<accession>A0A8H7T7Y2</accession>
<gene>
    <name evidence="8" type="ORF">IFR04_012255</name>
</gene>
<keyword evidence="2 7" id="KW-0812">Transmembrane</keyword>
<dbReference type="EMBL" id="JAFJYH010000257">
    <property type="protein sequence ID" value="KAG4414601.1"/>
    <property type="molecule type" value="Genomic_DNA"/>
</dbReference>
<dbReference type="InterPro" id="IPR029058">
    <property type="entry name" value="AB_hydrolase_fold"/>
</dbReference>